<keyword evidence="3" id="KW-1185">Reference proteome</keyword>
<evidence type="ECO:0000256" key="1">
    <source>
        <dbReference type="SAM" id="MobiDB-lite"/>
    </source>
</evidence>
<accession>A0ABQ9UK87</accession>
<protein>
    <submittedName>
        <fullName evidence="2">Uncharacterized protein</fullName>
    </submittedName>
</protein>
<dbReference type="Proteomes" id="UP001266305">
    <property type="component" value="Unassembled WGS sequence"/>
</dbReference>
<gene>
    <name evidence="2" type="ORF">P7K49_022935</name>
</gene>
<reference evidence="2 3" key="1">
    <citation type="submission" date="2023-05" db="EMBL/GenBank/DDBJ databases">
        <title>B98-5 Cell Line De Novo Hybrid Assembly: An Optical Mapping Approach.</title>
        <authorList>
            <person name="Kananen K."/>
            <person name="Auerbach J.A."/>
            <person name="Kautto E."/>
            <person name="Blachly J.S."/>
        </authorList>
    </citation>
    <scope>NUCLEOTIDE SEQUENCE [LARGE SCALE GENOMIC DNA]</scope>
    <source>
        <strain evidence="2">B95-8</strain>
        <tissue evidence="2">Cell line</tissue>
    </source>
</reference>
<feature type="region of interest" description="Disordered" evidence="1">
    <location>
        <begin position="16"/>
        <end position="55"/>
    </location>
</feature>
<proteinExistence type="predicted"/>
<evidence type="ECO:0000313" key="3">
    <source>
        <dbReference type="Proteomes" id="UP001266305"/>
    </source>
</evidence>
<sequence>MSGLLIRLITEMKTRTGLASSQYSRDPSPFLQVPAPPTFLQPSQDGAPWLSKEHR</sequence>
<dbReference type="EMBL" id="JASSZA010000011">
    <property type="protein sequence ID" value="KAK2097484.1"/>
    <property type="molecule type" value="Genomic_DNA"/>
</dbReference>
<name>A0ABQ9UK87_SAGOE</name>
<organism evidence="2 3">
    <name type="scientific">Saguinus oedipus</name>
    <name type="common">Cotton-top tamarin</name>
    <name type="synonym">Oedipomidas oedipus</name>
    <dbReference type="NCBI Taxonomy" id="9490"/>
    <lineage>
        <taxon>Eukaryota</taxon>
        <taxon>Metazoa</taxon>
        <taxon>Chordata</taxon>
        <taxon>Craniata</taxon>
        <taxon>Vertebrata</taxon>
        <taxon>Euteleostomi</taxon>
        <taxon>Mammalia</taxon>
        <taxon>Eutheria</taxon>
        <taxon>Euarchontoglires</taxon>
        <taxon>Primates</taxon>
        <taxon>Haplorrhini</taxon>
        <taxon>Platyrrhini</taxon>
        <taxon>Cebidae</taxon>
        <taxon>Callitrichinae</taxon>
        <taxon>Saguinus</taxon>
    </lineage>
</organism>
<feature type="non-terminal residue" evidence="2">
    <location>
        <position position="55"/>
    </location>
</feature>
<evidence type="ECO:0000313" key="2">
    <source>
        <dbReference type="EMBL" id="KAK2097484.1"/>
    </source>
</evidence>
<comment type="caution">
    <text evidence="2">The sequence shown here is derived from an EMBL/GenBank/DDBJ whole genome shotgun (WGS) entry which is preliminary data.</text>
</comment>